<sequence length="129" mass="14719">MRKRIIILIAVLCLFAVSGTALAAEYSYSFTFNPPFVGSLRYTEPRIRRVGDTPYVWPNYSTTPTNYVLVTEHSVTTPATNTLKEIYTAGKRYFTYLPNYGGYDEAYRLAGYPTYTDFDTYTISGKWSP</sequence>
<name>A0A1I5W708_9FIRM</name>
<reference evidence="2 3" key="1">
    <citation type="submission" date="2016-10" db="EMBL/GenBank/DDBJ databases">
        <authorList>
            <person name="de Groot N.N."/>
        </authorList>
    </citation>
    <scope>NUCLEOTIDE SEQUENCE [LARGE SCALE GENOMIC DNA]</scope>
    <source>
        <strain evidence="2 3">DSM 20678</strain>
    </source>
</reference>
<dbReference type="EMBL" id="FOXR01000014">
    <property type="protein sequence ID" value="SFQ15433.1"/>
    <property type="molecule type" value="Genomic_DNA"/>
</dbReference>
<proteinExistence type="predicted"/>
<feature type="signal peptide" evidence="1">
    <location>
        <begin position="1"/>
        <end position="23"/>
    </location>
</feature>
<keyword evidence="1" id="KW-0732">Signal</keyword>
<evidence type="ECO:0000313" key="3">
    <source>
        <dbReference type="Proteomes" id="UP000198577"/>
    </source>
</evidence>
<dbReference type="OrthoDB" id="9902428at2"/>
<gene>
    <name evidence="2" type="ORF">SAMN05444406_11444</name>
</gene>
<evidence type="ECO:0000313" key="2">
    <source>
        <dbReference type="EMBL" id="SFQ15433.1"/>
    </source>
</evidence>
<accession>A0A1I5W708</accession>
<dbReference type="RefSeq" id="WP_025746732.1">
    <property type="nucleotide sequence ID" value="NZ_FOXR01000014.1"/>
</dbReference>
<protein>
    <submittedName>
        <fullName evidence="2">Uncharacterized protein</fullName>
    </submittedName>
</protein>
<dbReference type="Proteomes" id="UP000198577">
    <property type="component" value="Unassembled WGS sequence"/>
</dbReference>
<dbReference type="AlphaFoldDB" id="A0A1I5W708"/>
<feature type="chain" id="PRO_5011505032" evidence="1">
    <location>
        <begin position="24"/>
        <end position="129"/>
    </location>
</feature>
<evidence type="ECO:0000256" key="1">
    <source>
        <dbReference type="SAM" id="SignalP"/>
    </source>
</evidence>
<keyword evidence="3" id="KW-1185">Reference proteome</keyword>
<organism evidence="2 3">
    <name type="scientific">Caldicoprobacter faecalis</name>
    <dbReference type="NCBI Taxonomy" id="937334"/>
    <lineage>
        <taxon>Bacteria</taxon>
        <taxon>Bacillati</taxon>
        <taxon>Bacillota</taxon>
        <taxon>Clostridia</taxon>
        <taxon>Caldicoprobacterales</taxon>
        <taxon>Caldicoprobacteraceae</taxon>
        <taxon>Caldicoprobacter</taxon>
    </lineage>
</organism>